<keyword evidence="1" id="KW-0472">Membrane</keyword>
<evidence type="ECO:0000313" key="3">
    <source>
        <dbReference type="Proteomes" id="UP000265798"/>
    </source>
</evidence>
<comment type="caution">
    <text evidence="2">The sequence shown here is derived from an EMBL/GenBank/DDBJ whole genome shotgun (WGS) entry which is preliminary data.</text>
</comment>
<sequence>MREGERMSSSEKSIERRTLFGVPILALKVSLLFPYSASTIWTRFLNLQKDPSEPRRLFRESRAPHPDWAEEERWREKIGGFSCITKGQFSQGRFSEIPLSELRQSEY</sequence>
<evidence type="ECO:0000313" key="2">
    <source>
        <dbReference type="EMBL" id="RHX89305.1"/>
    </source>
</evidence>
<name>A0A396Z3F3_9LEPT</name>
<keyword evidence="1" id="KW-0812">Transmembrane</keyword>
<dbReference type="AlphaFoldDB" id="A0A396Z3F3"/>
<dbReference type="Proteomes" id="UP000265798">
    <property type="component" value="Unassembled WGS sequence"/>
</dbReference>
<protein>
    <submittedName>
        <fullName evidence="2">Uncharacterized protein</fullName>
    </submittedName>
</protein>
<evidence type="ECO:0000256" key="1">
    <source>
        <dbReference type="SAM" id="Phobius"/>
    </source>
</evidence>
<keyword evidence="1" id="KW-1133">Transmembrane helix</keyword>
<proteinExistence type="predicted"/>
<organism evidence="2 3">
    <name type="scientific">Leptospira stimsonii</name>
    <dbReference type="NCBI Taxonomy" id="2202203"/>
    <lineage>
        <taxon>Bacteria</taxon>
        <taxon>Pseudomonadati</taxon>
        <taxon>Spirochaetota</taxon>
        <taxon>Spirochaetia</taxon>
        <taxon>Leptospirales</taxon>
        <taxon>Leptospiraceae</taxon>
        <taxon>Leptospira</taxon>
    </lineage>
</organism>
<reference evidence="3" key="1">
    <citation type="submission" date="2018-05" db="EMBL/GenBank/DDBJ databases">
        <title>Leptospira yasudae sp. nov. and Leptospira stimsonii sp. nov., two pathogenic species of the genus Leptospira isolated from environmental sources.</title>
        <authorList>
            <person name="Casanovas-Massana A."/>
            <person name="Hamond C."/>
            <person name="Santos L.A."/>
            <person name="Hacker K.P."/>
            <person name="Balassiano I."/>
            <person name="Medeiros M.A."/>
            <person name="Reis M.G."/>
            <person name="Ko A.I."/>
            <person name="Wunder E.A."/>
        </authorList>
    </citation>
    <scope>NUCLEOTIDE SEQUENCE [LARGE SCALE GENOMIC DNA]</scope>
    <source>
        <strain evidence="3">Yale</strain>
    </source>
</reference>
<dbReference type="EMBL" id="QHCT01000004">
    <property type="protein sequence ID" value="RHX89305.1"/>
    <property type="molecule type" value="Genomic_DNA"/>
</dbReference>
<gene>
    <name evidence="2" type="ORF">DLM75_15820</name>
</gene>
<accession>A0A396Z3F3</accession>
<feature type="transmembrane region" description="Helical" evidence="1">
    <location>
        <begin position="20"/>
        <end position="41"/>
    </location>
</feature>